<name>A0A174D8X3_9FIRM</name>
<gene>
    <name evidence="1" type="ORF">ERS852491_01607</name>
</gene>
<sequence length="46" mass="5353">MGKNDVYMKRWLSDKARFADLVNGFLLQGKQIFSGECLCVECYMML</sequence>
<protein>
    <submittedName>
        <fullName evidence="1">Uncharacterized protein</fullName>
    </submittedName>
</protein>
<reference evidence="1 2" key="1">
    <citation type="submission" date="2015-09" db="EMBL/GenBank/DDBJ databases">
        <authorList>
            <consortium name="Pathogen Informatics"/>
        </authorList>
    </citation>
    <scope>NUCLEOTIDE SEQUENCE [LARGE SCALE GENOMIC DNA]</scope>
    <source>
        <strain evidence="1 2">2789STDY5834876</strain>
    </source>
</reference>
<evidence type="ECO:0000313" key="2">
    <source>
        <dbReference type="Proteomes" id="UP000095544"/>
    </source>
</evidence>
<dbReference type="AlphaFoldDB" id="A0A174D8X3"/>
<organism evidence="1 2">
    <name type="scientific">Faecalicatena contorta</name>
    <dbReference type="NCBI Taxonomy" id="39482"/>
    <lineage>
        <taxon>Bacteria</taxon>
        <taxon>Bacillati</taxon>
        <taxon>Bacillota</taxon>
        <taxon>Clostridia</taxon>
        <taxon>Lachnospirales</taxon>
        <taxon>Lachnospiraceae</taxon>
        <taxon>Faecalicatena</taxon>
    </lineage>
</organism>
<accession>A0A174D8X3</accession>
<dbReference type="RefSeq" id="WP_242857559.1">
    <property type="nucleotide sequence ID" value="NZ_CYZU01000011.1"/>
</dbReference>
<dbReference type="EMBL" id="CYZU01000011">
    <property type="protein sequence ID" value="CUO22212.1"/>
    <property type="molecule type" value="Genomic_DNA"/>
</dbReference>
<dbReference type="Proteomes" id="UP000095544">
    <property type="component" value="Unassembled WGS sequence"/>
</dbReference>
<dbReference type="STRING" id="39482.ERS852491_01607"/>
<proteinExistence type="predicted"/>
<evidence type="ECO:0000313" key="1">
    <source>
        <dbReference type="EMBL" id="CUO22212.1"/>
    </source>
</evidence>